<dbReference type="GO" id="GO:0019706">
    <property type="term" value="F:protein-cysteine S-palmitoyltransferase activity"/>
    <property type="evidence" value="ECO:0007669"/>
    <property type="project" value="UniProtKB-EC"/>
</dbReference>
<feature type="transmembrane region" description="Helical" evidence="7">
    <location>
        <begin position="225"/>
        <end position="245"/>
    </location>
</feature>
<evidence type="ECO:0000259" key="9">
    <source>
        <dbReference type="Pfam" id="PF01529"/>
    </source>
</evidence>
<evidence type="ECO:0000256" key="3">
    <source>
        <dbReference type="ARBA" id="ARBA00022692"/>
    </source>
</evidence>
<dbReference type="GO" id="GO:0005783">
    <property type="term" value="C:endoplasmic reticulum"/>
    <property type="evidence" value="ECO:0007669"/>
    <property type="project" value="TreeGrafter"/>
</dbReference>
<dbReference type="Pfam" id="PF01529">
    <property type="entry name" value="DHHC"/>
    <property type="match status" value="1"/>
</dbReference>
<keyword evidence="3 7" id="KW-0812">Transmembrane</keyword>
<dbReference type="GO" id="GO:0016020">
    <property type="term" value="C:membrane"/>
    <property type="evidence" value="ECO:0007669"/>
    <property type="project" value="UniProtKB-SubCell"/>
</dbReference>
<evidence type="ECO:0000313" key="10">
    <source>
        <dbReference type="EMBL" id="TMW62120.1"/>
    </source>
</evidence>
<comment type="subcellular location">
    <subcellularLocation>
        <location evidence="1">Membrane</location>
        <topology evidence="1">Multi-pass membrane protein</topology>
    </subcellularLocation>
</comment>
<dbReference type="EC" id="2.3.1.225" evidence="7"/>
<evidence type="ECO:0000256" key="5">
    <source>
        <dbReference type="ARBA" id="ARBA00023136"/>
    </source>
</evidence>
<comment type="similarity">
    <text evidence="7">Belongs to the DHHC palmitoyltransferase family.</text>
</comment>
<dbReference type="PANTHER" id="PTHR22883:SF203">
    <property type="entry name" value="PALMITOYLTRANSFERASE"/>
    <property type="match status" value="1"/>
</dbReference>
<evidence type="ECO:0000256" key="8">
    <source>
        <dbReference type="SAM" id="MobiDB-lite"/>
    </source>
</evidence>
<keyword evidence="11" id="KW-1185">Reference proteome</keyword>
<keyword evidence="5 7" id="KW-0472">Membrane</keyword>
<comment type="caution">
    <text evidence="10">The sequence shown here is derived from an EMBL/GenBank/DDBJ whole genome shotgun (WGS) entry which is preliminary data.</text>
</comment>
<feature type="compositionally biased region" description="Low complexity" evidence="8">
    <location>
        <begin position="28"/>
        <end position="43"/>
    </location>
</feature>
<evidence type="ECO:0000256" key="4">
    <source>
        <dbReference type="ARBA" id="ARBA00022989"/>
    </source>
</evidence>
<evidence type="ECO:0000256" key="7">
    <source>
        <dbReference type="RuleBase" id="RU079119"/>
    </source>
</evidence>
<proteinExistence type="inferred from homology"/>
<dbReference type="EMBL" id="SPLM01000074">
    <property type="protein sequence ID" value="TMW62120.1"/>
    <property type="molecule type" value="Genomic_DNA"/>
</dbReference>
<dbReference type="Proteomes" id="UP000794436">
    <property type="component" value="Unassembled WGS sequence"/>
</dbReference>
<keyword evidence="6 7" id="KW-0012">Acyltransferase</keyword>
<comment type="catalytic activity">
    <reaction evidence="7">
        <text>L-cysteinyl-[protein] + hexadecanoyl-CoA = S-hexadecanoyl-L-cysteinyl-[protein] + CoA</text>
        <dbReference type="Rhea" id="RHEA:36683"/>
        <dbReference type="Rhea" id="RHEA-COMP:10131"/>
        <dbReference type="Rhea" id="RHEA-COMP:11032"/>
        <dbReference type="ChEBI" id="CHEBI:29950"/>
        <dbReference type="ChEBI" id="CHEBI:57287"/>
        <dbReference type="ChEBI" id="CHEBI:57379"/>
        <dbReference type="ChEBI" id="CHEBI:74151"/>
        <dbReference type="EC" id="2.3.1.225"/>
    </reaction>
</comment>
<feature type="compositionally biased region" description="Low complexity" evidence="8">
    <location>
        <begin position="338"/>
        <end position="347"/>
    </location>
</feature>
<feature type="transmembrane region" description="Helical" evidence="7">
    <location>
        <begin position="68"/>
        <end position="92"/>
    </location>
</feature>
<keyword evidence="4 7" id="KW-1133">Transmembrane helix</keyword>
<dbReference type="OrthoDB" id="9909019at2759"/>
<protein>
    <recommendedName>
        <fullName evidence="7">Palmitoyltransferase</fullName>
        <ecNumber evidence="7">2.3.1.225</ecNumber>
    </recommendedName>
</protein>
<name>A0A8K1CG42_PYTOL</name>
<organism evidence="10 11">
    <name type="scientific">Pythium oligandrum</name>
    <name type="common">Mycoparasitic fungus</name>
    <dbReference type="NCBI Taxonomy" id="41045"/>
    <lineage>
        <taxon>Eukaryota</taxon>
        <taxon>Sar</taxon>
        <taxon>Stramenopiles</taxon>
        <taxon>Oomycota</taxon>
        <taxon>Peronosporomycetes</taxon>
        <taxon>Pythiales</taxon>
        <taxon>Pythiaceae</taxon>
        <taxon>Pythium</taxon>
    </lineage>
</organism>
<dbReference type="GO" id="GO:0005794">
    <property type="term" value="C:Golgi apparatus"/>
    <property type="evidence" value="ECO:0007669"/>
    <property type="project" value="TreeGrafter"/>
</dbReference>
<dbReference type="AlphaFoldDB" id="A0A8K1CG42"/>
<dbReference type="InterPro" id="IPR001594">
    <property type="entry name" value="Palmitoyltrfase_DHHC"/>
</dbReference>
<dbReference type="PROSITE" id="PS50216">
    <property type="entry name" value="DHHC"/>
    <property type="match status" value="1"/>
</dbReference>
<dbReference type="InterPro" id="IPR039859">
    <property type="entry name" value="PFA4/ZDH16/20/ERF2-like"/>
</dbReference>
<comment type="domain">
    <text evidence="7">The DHHC domain is required for palmitoyltransferase activity.</text>
</comment>
<evidence type="ECO:0000256" key="6">
    <source>
        <dbReference type="ARBA" id="ARBA00023315"/>
    </source>
</evidence>
<feature type="region of interest" description="Disordered" evidence="8">
    <location>
        <begin position="306"/>
        <end position="355"/>
    </location>
</feature>
<evidence type="ECO:0000313" key="11">
    <source>
        <dbReference type="Proteomes" id="UP000794436"/>
    </source>
</evidence>
<keyword evidence="2 7" id="KW-0808">Transferase</keyword>
<feature type="domain" description="Palmitoyltransferase DHHC" evidence="9">
    <location>
        <begin position="152"/>
        <end position="266"/>
    </location>
</feature>
<evidence type="ECO:0000256" key="2">
    <source>
        <dbReference type="ARBA" id="ARBA00022679"/>
    </source>
</evidence>
<sequence>MPSTDAAATATHTMETVVAIADDDTRRSSVSSTASSTSEASMAAKKHHRGSTGPVRKNGLQGPVSSDQMIACTGHIVSAICFYVASGSILLHGRTDASRSIYDLTLVTLGVHVPVFLLLLVSWVSCVRIDPALDVEVTMPNGWFGVKLRGRRWETARYCAICRKAVPGLDHHCTWLQTCVGKSNYAQFFTIACTGTIQFLSQALYASFCIAWLELPFDPEGNTRMVMEGVMAACVLISVPCTLMYFVLLGFHVYLYFLGYGTYEWMLRRRREHRARSLAAAAAAHDERHQSSGGMLNSVRTSLRRLSSRSSQGGRSRHASSVGSNNEFTSADDKNRRASAPAAAMSPKPGQLTAL</sequence>
<reference evidence="10" key="1">
    <citation type="submission" date="2019-03" db="EMBL/GenBank/DDBJ databases">
        <title>Long read genome sequence of the mycoparasitic Pythium oligandrum ATCC 38472 isolated from sugarbeet rhizosphere.</title>
        <authorList>
            <person name="Gaulin E."/>
        </authorList>
    </citation>
    <scope>NUCLEOTIDE SEQUENCE</scope>
    <source>
        <strain evidence="10">ATCC 38472_TT</strain>
    </source>
</reference>
<feature type="transmembrane region" description="Helical" evidence="7">
    <location>
        <begin position="104"/>
        <end position="124"/>
    </location>
</feature>
<dbReference type="PANTHER" id="PTHR22883">
    <property type="entry name" value="ZINC FINGER DHHC DOMAIN CONTAINING PROTEIN"/>
    <property type="match status" value="1"/>
</dbReference>
<gene>
    <name evidence="10" type="ORF">Poli38472_009613</name>
</gene>
<accession>A0A8K1CG42</accession>
<dbReference type="GO" id="GO:0006612">
    <property type="term" value="P:protein targeting to membrane"/>
    <property type="evidence" value="ECO:0007669"/>
    <property type="project" value="TreeGrafter"/>
</dbReference>
<feature type="region of interest" description="Disordered" evidence="8">
    <location>
        <begin position="21"/>
        <end position="61"/>
    </location>
</feature>
<evidence type="ECO:0000256" key="1">
    <source>
        <dbReference type="ARBA" id="ARBA00004141"/>
    </source>
</evidence>